<dbReference type="PANTHER" id="PTHR14186">
    <property type="entry name" value="INSULIN-LIKE GROWTH FACTOR BINDING PROTEIN-RELATED"/>
    <property type="match status" value="1"/>
</dbReference>
<keyword evidence="3 5" id="KW-0732">Signal</keyword>
<evidence type="ECO:0000256" key="1">
    <source>
        <dbReference type="ARBA" id="ARBA00004613"/>
    </source>
</evidence>
<dbReference type="InterPro" id="IPR000867">
    <property type="entry name" value="IGFBP-like"/>
</dbReference>
<dbReference type="AlphaFoldDB" id="A0A1D1VGR9"/>
<dbReference type="PROSITE" id="PS51323">
    <property type="entry name" value="IGFBP_N_2"/>
    <property type="match status" value="1"/>
</dbReference>
<protein>
    <recommendedName>
        <fullName evidence="6">IGFBP N-terminal domain-containing protein</fullName>
    </recommendedName>
</protein>
<reference evidence="7 8" key="1">
    <citation type="journal article" date="2016" name="Nat. Commun.">
        <title>Extremotolerant tardigrade genome and improved radiotolerance of human cultured cells by tardigrade-unique protein.</title>
        <authorList>
            <person name="Hashimoto T."/>
            <person name="Horikawa D.D."/>
            <person name="Saito Y."/>
            <person name="Kuwahara H."/>
            <person name="Kozuka-Hata H."/>
            <person name="Shin-I T."/>
            <person name="Minakuchi Y."/>
            <person name="Ohishi K."/>
            <person name="Motoyama A."/>
            <person name="Aizu T."/>
            <person name="Enomoto A."/>
            <person name="Kondo K."/>
            <person name="Tanaka S."/>
            <person name="Hara Y."/>
            <person name="Koshikawa S."/>
            <person name="Sagara H."/>
            <person name="Miura T."/>
            <person name="Yokobori S."/>
            <person name="Miyagawa K."/>
            <person name="Suzuki Y."/>
            <person name="Kubo T."/>
            <person name="Oyama M."/>
            <person name="Kohara Y."/>
            <person name="Fujiyama A."/>
            <person name="Arakawa K."/>
            <person name="Katayama T."/>
            <person name="Toyoda A."/>
            <person name="Kunieda T."/>
        </authorList>
    </citation>
    <scope>NUCLEOTIDE SEQUENCE [LARGE SCALE GENOMIC DNA]</scope>
    <source>
        <strain evidence="7 8">YOKOZUNA-1</strain>
    </source>
</reference>
<dbReference type="Proteomes" id="UP000186922">
    <property type="component" value="Unassembled WGS sequence"/>
</dbReference>
<dbReference type="GO" id="GO:0001558">
    <property type="term" value="P:regulation of cell growth"/>
    <property type="evidence" value="ECO:0007669"/>
    <property type="project" value="InterPro"/>
</dbReference>
<evidence type="ECO:0000256" key="5">
    <source>
        <dbReference type="SAM" id="SignalP"/>
    </source>
</evidence>
<sequence length="269" mass="29955">MEPSRNCVMSVNFLHFILISVLVSEVSLYQHSGETNSPHVRTHYKHHSIRELQGVKVKCICENVRCQKIKKDQCKGGVALDICGCCHICAKVENEKCGGFDNLHGTCDKGLVCNEAGNTNSISTGGRCVNEEEPIYKGIAYESLTLADEALKETTKDVCQPKCTPDFCLKNRTAICSALDNADEAKTCQEKCQHTSCSACRFVNHSPEQCPKCGKDDFPCMKRYGRCIRKKTCQKRKFPCSTSLKRLPKDEGGKYQCLIPDCPDHFASL</sequence>
<evidence type="ECO:0000256" key="2">
    <source>
        <dbReference type="ARBA" id="ARBA00022525"/>
    </source>
</evidence>
<gene>
    <name evidence="7" type="primary">RvY_10282-1</name>
    <name evidence="7" type="synonym">RvY_10282.1</name>
    <name evidence="7" type="ORF">RvY_10282</name>
</gene>
<feature type="chain" id="PRO_5008898403" description="IGFBP N-terminal domain-containing protein" evidence="5">
    <location>
        <begin position="29"/>
        <end position="269"/>
    </location>
</feature>
<keyword evidence="4" id="KW-1015">Disulfide bond</keyword>
<dbReference type="STRING" id="947166.A0A1D1VGR9"/>
<accession>A0A1D1VGR9</accession>
<feature type="domain" description="IGFBP N-terminal" evidence="6">
    <location>
        <begin position="55"/>
        <end position="131"/>
    </location>
</feature>
<name>A0A1D1VGR9_RAMVA</name>
<evidence type="ECO:0000259" key="6">
    <source>
        <dbReference type="PROSITE" id="PS51323"/>
    </source>
</evidence>
<dbReference type="GO" id="GO:0005576">
    <property type="term" value="C:extracellular region"/>
    <property type="evidence" value="ECO:0007669"/>
    <property type="project" value="UniProtKB-SubCell"/>
</dbReference>
<dbReference type="SUPFAM" id="SSF57184">
    <property type="entry name" value="Growth factor receptor domain"/>
    <property type="match status" value="1"/>
</dbReference>
<dbReference type="EMBL" id="BDGG01000005">
    <property type="protein sequence ID" value="GAU99252.1"/>
    <property type="molecule type" value="Genomic_DNA"/>
</dbReference>
<dbReference type="GO" id="GO:0005520">
    <property type="term" value="F:insulin-like growth factor binding"/>
    <property type="evidence" value="ECO:0007669"/>
    <property type="project" value="InterPro"/>
</dbReference>
<feature type="signal peptide" evidence="5">
    <location>
        <begin position="1"/>
        <end position="28"/>
    </location>
</feature>
<keyword evidence="2" id="KW-0964">Secreted</keyword>
<dbReference type="PANTHER" id="PTHR14186:SF20">
    <property type="entry name" value="CYSTEINE-RICH MOTOR NEURON 1 PROTEIN-LIKE"/>
    <property type="match status" value="1"/>
</dbReference>
<evidence type="ECO:0000313" key="7">
    <source>
        <dbReference type="EMBL" id="GAU99252.1"/>
    </source>
</evidence>
<dbReference type="Pfam" id="PF00219">
    <property type="entry name" value="IGFBP"/>
    <property type="match status" value="1"/>
</dbReference>
<comment type="caution">
    <text evidence="7">The sequence shown here is derived from an EMBL/GenBank/DDBJ whole genome shotgun (WGS) entry which is preliminary data.</text>
</comment>
<dbReference type="SMART" id="SM00121">
    <property type="entry name" value="IB"/>
    <property type="match status" value="1"/>
</dbReference>
<proteinExistence type="predicted"/>
<organism evidence="7 8">
    <name type="scientific">Ramazzottius varieornatus</name>
    <name type="common">Water bear</name>
    <name type="synonym">Tardigrade</name>
    <dbReference type="NCBI Taxonomy" id="947166"/>
    <lineage>
        <taxon>Eukaryota</taxon>
        <taxon>Metazoa</taxon>
        <taxon>Ecdysozoa</taxon>
        <taxon>Tardigrada</taxon>
        <taxon>Eutardigrada</taxon>
        <taxon>Parachela</taxon>
        <taxon>Hypsibioidea</taxon>
        <taxon>Ramazzottiidae</taxon>
        <taxon>Ramazzottius</taxon>
    </lineage>
</organism>
<keyword evidence="8" id="KW-1185">Reference proteome</keyword>
<comment type="subcellular location">
    <subcellularLocation>
        <location evidence="1">Secreted</location>
    </subcellularLocation>
</comment>
<dbReference type="InterPro" id="IPR011390">
    <property type="entry name" value="IGFBP_rP_mac25"/>
</dbReference>
<dbReference type="OrthoDB" id="5976811at2759"/>
<dbReference type="GO" id="GO:0009966">
    <property type="term" value="P:regulation of signal transduction"/>
    <property type="evidence" value="ECO:0007669"/>
    <property type="project" value="TreeGrafter"/>
</dbReference>
<evidence type="ECO:0000313" key="8">
    <source>
        <dbReference type="Proteomes" id="UP000186922"/>
    </source>
</evidence>
<evidence type="ECO:0000256" key="4">
    <source>
        <dbReference type="ARBA" id="ARBA00023157"/>
    </source>
</evidence>
<dbReference type="InterPro" id="IPR009030">
    <property type="entry name" value="Growth_fac_rcpt_cys_sf"/>
</dbReference>
<dbReference type="Gene3D" id="4.10.40.20">
    <property type="match status" value="1"/>
</dbReference>
<evidence type="ECO:0000256" key="3">
    <source>
        <dbReference type="ARBA" id="ARBA00022729"/>
    </source>
</evidence>